<dbReference type="Pfam" id="PF16350">
    <property type="entry name" value="FAO_M"/>
    <property type="match status" value="1"/>
</dbReference>
<dbReference type="GO" id="GO:0019752">
    <property type="term" value="P:carboxylic acid metabolic process"/>
    <property type="evidence" value="ECO:0007669"/>
    <property type="project" value="InterPro"/>
</dbReference>
<accession>A0A1X6WW59</accession>
<dbReference type="Gene3D" id="3.30.9.10">
    <property type="entry name" value="D-Amino Acid Oxidase, subunit A, domain 2"/>
    <property type="match status" value="1"/>
</dbReference>
<dbReference type="InterPro" id="IPR006222">
    <property type="entry name" value="GCVT_N"/>
</dbReference>
<organism evidence="6 7">
    <name type="scientific">Brachybacterium nesterenkovii</name>
    <dbReference type="NCBI Taxonomy" id="47847"/>
    <lineage>
        <taxon>Bacteria</taxon>
        <taxon>Bacillati</taxon>
        <taxon>Actinomycetota</taxon>
        <taxon>Actinomycetes</taxon>
        <taxon>Micrococcales</taxon>
        <taxon>Dermabacteraceae</taxon>
        <taxon>Brachybacterium</taxon>
    </lineage>
</organism>
<dbReference type="PRINTS" id="PR00086">
    <property type="entry name" value="LLDHDRGNASE"/>
</dbReference>
<name>A0A1X6WW59_9MICO</name>
<dbReference type="Pfam" id="PF01571">
    <property type="entry name" value="GCV_T"/>
    <property type="match status" value="1"/>
</dbReference>
<dbReference type="InterPro" id="IPR027266">
    <property type="entry name" value="TrmE/GcvT-like"/>
</dbReference>
<evidence type="ECO:0000313" key="6">
    <source>
        <dbReference type="EMBL" id="SLM89834.1"/>
    </source>
</evidence>
<dbReference type="Gene3D" id="3.30.70.1400">
    <property type="entry name" value="Aminomethyltransferase beta-barrel domains"/>
    <property type="match status" value="1"/>
</dbReference>
<evidence type="ECO:0000259" key="4">
    <source>
        <dbReference type="Pfam" id="PF08669"/>
    </source>
</evidence>
<proteinExistence type="inferred from homology"/>
<dbReference type="InterPro" id="IPR013977">
    <property type="entry name" value="GcvT_C"/>
</dbReference>
<dbReference type="InterPro" id="IPR001557">
    <property type="entry name" value="L-lactate/malate_DH"/>
</dbReference>
<dbReference type="AlphaFoldDB" id="A0A1X6WW59"/>
<feature type="domain" description="GCVT N-terminal" evidence="3">
    <location>
        <begin position="463"/>
        <end position="751"/>
    </location>
</feature>
<dbReference type="SUPFAM" id="SSF103025">
    <property type="entry name" value="Folate-binding domain"/>
    <property type="match status" value="1"/>
</dbReference>
<dbReference type="Gene3D" id="3.50.50.60">
    <property type="entry name" value="FAD/NAD(P)-binding domain"/>
    <property type="match status" value="1"/>
</dbReference>
<dbReference type="SUPFAM" id="SSF101790">
    <property type="entry name" value="Aminomethyltransferase beta-barrel domain"/>
    <property type="match status" value="1"/>
</dbReference>
<dbReference type="Pfam" id="PF01266">
    <property type="entry name" value="DAO"/>
    <property type="match status" value="1"/>
</dbReference>
<feature type="domain" description="FAD dependent oxidoreductase" evidence="2">
    <location>
        <begin position="27"/>
        <end position="402"/>
    </location>
</feature>
<dbReference type="PANTHER" id="PTHR43757:SF2">
    <property type="entry name" value="AMINOMETHYLTRANSFERASE, MITOCHONDRIAL"/>
    <property type="match status" value="1"/>
</dbReference>
<feature type="domain" description="FAD dependent oxidoreductase central" evidence="5">
    <location>
        <begin position="405"/>
        <end position="460"/>
    </location>
</feature>
<feature type="domain" description="Aminomethyltransferase C-terminal" evidence="4">
    <location>
        <begin position="779"/>
        <end position="854"/>
    </location>
</feature>
<comment type="similarity">
    <text evidence="1">Belongs to the GcvT family.</text>
</comment>
<dbReference type="InterPro" id="IPR029043">
    <property type="entry name" value="GcvT/YgfZ_C"/>
</dbReference>
<dbReference type="EMBL" id="FWFG01000038">
    <property type="protein sequence ID" value="SLM89834.1"/>
    <property type="molecule type" value="Genomic_DNA"/>
</dbReference>
<dbReference type="SUPFAM" id="SSF51905">
    <property type="entry name" value="FAD/NAD(P)-binding domain"/>
    <property type="match status" value="1"/>
</dbReference>
<dbReference type="InterPro" id="IPR036188">
    <property type="entry name" value="FAD/NAD-bd_sf"/>
</dbReference>
<evidence type="ECO:0000256" key="1">
    <source>
        <dbReference type="ARBA" id="ARBA00008609"/>
    </source>
</evidence>
<gene>
    <name evidence="6" type="ORF">FM110_04215</name>
</gene>
<dbReference type="Gene3D" id="2.40.30.110">
    <property type="entry name" value="Aminomethyltransferase beta-barrel domains"/>
    <property type="match status" value="1"/>
</dbReference>
<keyword evidence="7" id="KW-1185">Reference proteome</keyword>
<dbReference type="InterPro" id="IPR032503">
    <property type="entry name" value="FAO_M"/>
</dbReference>
<evidence type="ECO:0000259" key="3">
    <source>
        <dbReference type="Pfam" id="PF01571"/>
    </source>
</evidence>
<dbReference type="InterPro" id="IPR006076">
    <property type="entry name" value="FAD-dep_OxRdtase"/>
</dbReference>
<dbReference type="SUPFAM" id="SSF54373">
    <property type="entry name" value="FAD-linked reductases, C-terminal domain"/>
    <property type="match status" value="1"/>
</dbReference>
<dbReference type="InterPro" id="IPR028896">
    <property type="entry name" value="GcvT/YgfZ/DmdA"/>
</dbReference>
<dbReference type="PANTHER" id="PTHR43757">
    <property type="entry name" value="AMINOMETHYLTRANSFERASE"/>
    <property type="match status" value="1"/>
</dbReference>
<dbReference type="Pfam" id="PF08669">
    <property type="entry name" value="GCV_T_C"/>
    <property type="match status" value="1"/>
</dbReference>
<dbReference type="GO" id="GO:0016616">
    <property type="term" value="F:oxidoreductase activity, acting on the CH-OH group of donors, NAD or NADP as acceptor"/>
    <property type="evidence" value="ECO:0007669"/>
    <property type="project" value="InterPro"/>
</dbReference>
<evidence type="ECO:0000259" key="5">
    <source>
        <dbReference type="Pfam" id="PF16350"/>
    </source>
</evidence>
<sequence length="862" mass="92039">METMMTLATRTTAPAAPAQPLVGPGRRVVVIGAGVVGAALADELVARGVTDVTIVDQGDLWETGGSSSHAPGFVFQTNPSRVMCLLAQRTVAKLAGLQSDGQPVVDAVGGLEIATTEGQLAELRRRLGFARAWGVPAELVDGDRAAELWPGLDSDRILGALHTPTDGVVHSRRAVRAQGERAVAGGATALGATRVVEVCVEDGRVTGVVVENALDGGDRRTIEADAVVACGGIWGPALTRLAGVEAPMQPMEHGFAWTEPLASLAGAEQGPESPTRPIVRHQAAGVYFREFGERIGIGAYEHRPIPVDPENLTDTAHMRATGTHPAKREFTPADFEHGWKAVQEVLPETAGLELGDEFNGVFSFTPDGGPLLGPSRTVGGFWVGQAVWVTQSAGCAQVLAEWMTTGDPGIDPHELDLHRFEPSTLSRGWIRERGCESYDTVYDVSFPRGSTSVQRGRKTSPFYLRHQLAGAVFTEASDWERPQYFEENARILSSAAFRAADTGVPVHVPKHDAWDHAGWSAIAAAEAWSTRTRAGLFDMSALSRFLIEGPGATDFLETVCSAKVGRRVGTVAYAMLLDDKGGIRSDVTVTRLAPERYLMGSNGPLDLDHLLRMRPDPAIHIEDITTSTCCLGLWGPRARDILEPITEGDISHEGLGYFRAAEIMVADVPVLALRVSYVGDLGWELYTDAAYGLHLFDAIRAAGAEHGLVLAGRLAFNSMRLEKGYRSHGTDVTREDTPATSGLGFAVSPRKTEFIGHDALAALPDGGGLTEDAPHLATVGLRMETGVPDAGSPVTDADGQVVGWVTSSDYSYETGQVLAYVRVPRALAEVGTALRVERLGRSLPARVLADPVVDPEGERIRR</sequence>
<dbReference type="Proteomes" id="UP000195981">
    <property type="component" value="Unassembled WGS sequence"/>
</dbReference>
<dbReference type="Gene3D" id="3.30.1360.120">
    <property type="entry name" value="Probable tRNA modification gtpase trme, domain 1"/>
    <property type="match status" value="1"/>
</dbReference>
<evidence type="ECO:0000313" key="7">
    <source>
        <dbReference type="Proteomes" id="UP000195981"/>
    </source>
</evidence>
<evidence type="ECO:0000259" key="2">
    <source>
        <dbReference type="Pfam" id="PF01266"/>
    </source>
</evidence>
<protein>
    <submittedName>
        <fullName evidence="6">Putative Dimethylglycine oxidase</fullName>
    </submittedName>
</protein>
<reference evidence="6 7" key="1">
    <citation type="submission" date="2017-02" db="EMBL/GenBank/DDBJ databases">
        <authorList>
            <person name="Peterson S.W."/>
        </authorList>
    </citation>
    <scope>NUCLEOTIDE SEQUENCE [LARGE SCALE GENOMIC DNA]</scope>
    <source>
        <strain evidence="6 7">CIP104813</strain>
    </source>
</reference>